<evidence type="ECO:0000259" key="1">
    <source>
        <dbReference type="Pfam" id="PF13464"/>
    </source>
</evidence>
<reference evidence="2 3" key="1">
    <citation type="journal article" date="2014" name="Mol. Ecol.">
        <title>Evolution of Synechococcus.</title>
        <authorList>
            <person name="Dvorak P."/>
            <person name="Casamatta D."/>
            <person name="Hasler P."/>
            <person name="Poulickova A."/>
            <person name="Ondrej V."/>
            <person name="Sanges R."/>
        </authorList>
    </citation>
    <scope>NUCLEOTIDE SEQUENCE [LARGE SCALE GENOMIC DNA]</scope>
    <source>
        <strain evidence="2 3">CAUP A 1101</strain>
    </source>
</reference>
<dbReference type="STRING" id="1497020.DO97_15645"/>
<dbReference type="InterPro" id="IPR025194">
    <property type="entry name" value="RodZ-like_C"/>
</dbReference>
<gene>
    <name evidence="2" type="ORF">DO97_15645</name>
</gene>
<sequence length="73" mass="7885">MKVIVDGKSEFEGILNKGTQRTWQAQKELILRAGNAGAVMTSVNQGVEQPFGSLGEVKEITLSKNQVQIAPTN</sequence>
<comment type="caution">
    <text evidence="2">The sequence shown here is derived from an EMBL/GenBank/DDBJ whole genome shotgun (WGS) entry which is preliminary data.</text>
</comment>
<organism evidence="2 3">
    <name type="scientific">Neosynechococcus sphagnicola sy1</name>
    <dbReference type="NCBI Taxonomy" id="1497020"/>
    <lineage>
        <taxon>Bacteria</taxon>
        <taxon>Bacillati</taxon>
        <taxon>Cyanobacteriota</taxon>
        <taxon>Cyanophyceae</taxon>
        <taxon>Neosynechococcales</taxon>
        <taxon>Neosynechococcaceae</taxon>
        <taxon>Neosynechococcus</taxon>
    </lineage>
</organism>
<evidence type="ECO:0000313" key="3">
    <source>
        <dbReference type="Proteomes" id="UP000030170"/>
    </source>
</evidence>
<dbReference type="EMBL" id="JJML01000052">
    <property type="protein sequence ID" value="KGF71769.1"/>
    <property type="molecule type" value="Genomic_DNA"/>
</dbReference>
<feature type="domain" description="Cytoskeleton protein RodZ-like C-terminal" evidence="1">
    <location>
        <begin position="2"/>
        <end position="60"/>
    </location>
</feature>
<dbReference type="Pfam" id="PF13464">
    <property type="entry name" value="RodZ_C"/>
    <property type="match status" value="1"/>
</dbReference>
<keyword evidence="3" id="KW-1185">Reference proteome</keyword>
<protein>
    <recommendedName>
        <fullName evidence="1">Cytoskeleton protein RodZ-like C-terminal domain-containing protein</fullName>
    </recommendedName>
</protein>
<dbReference type="AlphaFoldDB" id="A0A098TI27"/>
<dbReference type="Proteomes" id="UP000030170">
    <property type="component" value="Unassembled WGS sequence"/>
</dbReference>
<accession>A0A098TI27</accession>
<evidence type="ECO:0000313" key="2">
    <source>
        <dbReference type="EMBL" id="KGF71769.1"/>
    </source>
</evidence>
<name>A0A098TI27_9CYAN</name>
<proteinExistence type="predicted"/>